<accession>A0A7D9HM46</accession>
<feature type="region of interest" description="Disordered" evidence="2">
    <location>
        <begin position="1"/>
        <end position="20"/>
    </location>
</feature>
<dbReference type="GO" id="GO:0005813">
    <property type="term" value="C:centrosome"/>
    <property type="evidence" value="ECO:0007669"/>
    <property type="project" value="TreeGrafter"/>
</dbReference>
<dbReference type="Proteomes" id="UP001152795">
    <property type="component" value="Unassembled WGS sequence"/>
</dbReference>
<keyword evidence="1" id="KW-0175">Coiled coil</keyword>
<gene>
    <name evidence="3" type="ORF">PACLA_8A056082</name>
</gene>
<dbReference type="PANTHER" id="PTHR18957:SF0">
    <property type="entry name" value="CENTLEIN"/>
    <property type="match status" value="1"/>
</dbReference>
<organism evidence="3 4">
    <name type="scientific">Paramuricea clavata</name>
    <name type="common">Red gorgonian</name>
    <name type="synonym">Violescent sea-whip</name>
    <dbReference type="NCBI Taxonomy" id="317549"/>
    <lineage>
        <taxon>Eukaryota</taxon>
        <taxon>Metazoa</taxon>
        <taxon>Cnidaria</taxon>
        <taxon>Anthozoa</taxon>
        <taxon>Octocorallia</taxon>
        <taxon>Malacalcyonacea</taxon>
        <taxon>Plexauridae</taxon>
        <taxon>Paramuricea</taxon>
    </lineage>
</organism>
<dbReference type="PANTHER" id="PTHR18957">
    <property type="entry name" value="CENTLEIN"/>
    <property type="match status" value="1"/>
</dbReference>
<evidence type="ECO:0000256" key="1">
    <source>
        <dbReference type="SAM" id="Coils"/>
    </source>
</evidence>
<dbReference type="AlphaFoldDB" id="A0A7D9HM46"/>
<dbReference type="GO" id="GO:0010457">
    <property type="term" value="P:centriole-centriole cohesion"/>
    <property type="evidence" value="ECO:0007669"/>
    <property type="project" value="TreeGrafter"/>
</dbReference>
<protein>
    <submittedName>
        <fullName evidence="3">Uncharacterized protein</fullName>
    </submittedName>
</protein>
<reference evidence="3" key="1">
    <citation type="submission" date="2020-04" db="EMBL/GenBank/DDBJ databases">
        <authorList>
            <person name="Alioto T."/>
            <person name="Alioto T."/>
            <person name="Gomez Garrido J."/>
        </authorList>
    </citation>
    <scope>NUCLEOTIDE SEQUENCE</scope>
    <source>
        <strain evidence="3">A484AB</strain>
    </source>
</reference>
<sequence length="290" mass="33465">MDNVKNDCSVTQEEKETLKKNLSEQEQLVERLAGEISKYKKELKVMKNERKKRKENENKKTQVDATLFEERRKPTYSDKQGVLAFENSVLAFEKGILAFENGVLAFEKAKLLTQAQALRHEAETAVNEMEDAAKTQLHNLANQSQVTLSAIEGRLTRSRRRLDEFQTFVRTLTQRLTEQISNKRLNMKQEQFQRLDEEKKTSSMVQACELASSILNMSKADIDELLDVDMYEIDDSSKQDQVSEWRAHVEEILSKEESFATPLIQLFLDIVENLLVLERGISDGSETEIR</sequence>
<evidence type="ECO:0000313" key="3">
    <source>
        <dbReference type="EMBL" id="CAB3985906.1"/>
    </source>
</evidence>
<feature type="compositionally biased region" description="Polar residues" evidence="2">
    <location>
        <begin position="1"/>
        <end position="11"/>
    </location>
</feature>
<keyword evidence="4" id="KW-1185">Reference proteome</keyword>
<dbReference type="EMBL" id="CACRXK020000936">
    <property type="protein sequence ID" value="CAB3985906.1"/>
    <property type="molecule type" value="Genomic_DNA"/>
</dbReference>
<dbReference type="GO" id="GO:0005814">
    <property type="term" value="C:centriole"/>
    <property type="evidence" value="ECO:0007669"/>
    <property type="project" value="TreeGrafter"/>
</dbReference>
<proteinExistence type="predicted"/>
<dbReference type="OrthoDB" id="10011458at2759"/>
<name>A0A7D9HM46_PARCT</name>
<dbReference type="InterPro" id="IPR038810">
    <property type="entry name" value="CNTLN"/>
</dbReference>
<evidence type="ECO:0000313" key="4">
    <source>
        <dbReference type="Proteomes" id="UP001152795"/>
    </source>
</evidence>
<evidence type="ECO:0000256" key="2">
    <source>
        <dbReference type="SAM" id="MobiDB-lite"/>
    </source>
</evidence>
<feature type="coiled-coil region" evidence="1">
    <location>
        <begin position="108"/>
        <end position="135"/>
    </location>
</feature>
<comment type="caution">
    <text evidence="3">The sequence shown here is derived from an EMBL/GenBank/DDBJ whole genome shotgun (WGS) entry which is preliminary data.</text>
</comment>